<dbReference type="WBParaSite" id="maker-uti_cns_0003411-snap-gene-0.11-mRNA-1">
    <property type="protein sequence ID" value="maker-uti_cns_0003411-snap-gene-0.11-mRNA-1"/>
    <property type="gene ID" value="maker-uti_cns_0003411-snap-gene-0.11"/>
</dbReference>
<dbReference type="CDD" id="cd18186">
    <property type="entry name" value="BTB_POZ_ZBTB_KLHL-like"/>
    <property type="match status" value="1"/>
</dbReference>
<dbReference type="Proteomes" id="UP000095280">
    <property type="component" value="Unplaced"/>
</dbReference>
<dbReference type="GO" id="GO:0030163">
    <property type="term" value="P:protein catabolic process"/>
    <property type="evidence" value="ECO:0007669"/>
    <property type="project" value="UniProtKB-ARBA"/>
</dbReference>
<sequence>MRVISHTSSTTDRRNGGSGSANAVSDTESSVQVIHSDITVHTMSLEWRIAQWNFHNYKDRCFESDAFYANNVPDFAFKMYLKEKREEAATSFFGLFLMVAEYGEVKEVSVRFGFEIELDNGSKIGDLSNRNRHITSRDNNSYRGFGHARFAQRLMLESSENLIVRAHVEFSIEETVSADPSTNSERQCHSCQQCQNPRLHLCPSVRPCSPTAADGPDADQVYYQMEACDFSGLLVDGSFSDLRILAPGDTVIKVHKCVLCVRSEVFAAMISNSCKESTESEIVIDSFSVETIRLFFVYLYGGRISRTELQDRALELMKMAHLYQVKSLIELCSQRLSYSLNSDNLISCIRIAWLYDCEILKSACIRCIRDCPDGVLATAEWLDFTRESPDTSVELMRQVLKRKNRYSSSYESGGPSSKLKKCSL</sequence>
<dbReference type="STRING" id="282301.A0A1I8GWC7"/>
<proteinExistence type="predicted"/>
<dbReference type="InterPro" id="IPR011333">
    <property type="entry name" value="SKP1/BTB/POZ_sf"/>
</dbReference>
<organism evidence="1 2">
    <name type="scientific">Macrostomum lignano</name>
    <dbReference type="NCBI Taxonomy" id="282301"/>
    <lineage>
        <taxon>Eukaryota</taxon>
        <taxon>Metazoa</taxon>
        <taxon>Spiralia</taxon>
        <taxon>Lophotrochozoa</taxon>
        <taxon>Platyhelminthes</taxon>
        <taxon>Rhabditophora</taxon>
        <taxon>Macrostomorpha</taxon>
        <taxon>Macrostomida</taxon>
        <taxon>Macrostomidae</taxon>
        <taxon>Macrostomum</taxon>
    </lineage>
</organism>
<dbReference type="InterPro" id="IPR008974">
    <property type="entry name" value="TRAF-like"/>
</dbReference>
<keyword evidence="1" id="KW-1185">Reference proteome</keyword>
<dbReference type="InterPro" id="IPR000210">
    <property type="entry name" value="BTB/POZ_dom"/>
</dbReference>
<dbReference type="CDD" id="cd14733">
    <property type="entry name" value="BACK"/>
    <property type="match status" value="1"/>
</dbReference>
<dbReference type="Gene3D" id="3.30.710.10">
    <property type="entry name" value="Potassium Channel Kv1.1, Chain A"/>
    <property type="match status" value="1"/>
</dbReference>
<evidence type="ECO:0000313" key="2">
    <source>
        <dbReference type="WBParaSite" id="maker-uti_cns_0003411-snap-gene-0.11-mRNA-1"/>
    </source>
</evidence>
<dbReference type="PANTHER" id="PTHR24413">
    <property type="entry name" value="SPECKLE-TYPE POZ PROTEIN"/>
    <property type="match status" value="1"/>
</dbReference>
<dbReference type="SUPFAM" id="SSF54695">
    <property type="entry name" value="POZ domain"/>
    <property type="match status" value="1"/>
</dbReference>
<dbReference type="Gene3D" id="1.25.40.420">
    <property type="match status" value="1"/>
</dbReference>
<dbReference type="AlphaFoldDB" id="A0A1I8GWC7"/>
<reference evidence="2" key="1">
    <citation type="submission" date="2016-11" db="UniProtKB">
        <authorList>
            <consortium name="WormBaseParasite"/>
        </authorList>
    </citation>
    <scope>IDENTIFICATION</scope>
</reference>
<dbReference type="SUPFAM" id="SSF49599">
    <property type="entry name" value="TRAF domain-like"/>
    <property type="match status" value="1"/>
</dbReference>
<dbReference type="InterPro" id="IPR002083">
    <property type="entry name" value="MATH/TRAF_dom"/>
</dbReference>
<dbReference type="Pfam" id="PF00651">
    <property type="entry name" value="BTB"/>
    <property type="match status" value="1"/>
</dbReference>
<name>A0A1I8GWC7_9PLAT</name>
<dbReference type="SMART" id="SM00225">
    <property type="entry name" value="BTB"/>
    <property type="match status" value="1"/>
</dbReference>
<dbReference type="OrthoDB" id="684045at2759"/>
<accession>A0A1I8GWC7</accession>
<dbReference type="Gene3D" id="2.60.210.10">
    <property type="entry name" value="Apoptosis, Tumor Necrosis Factor Receptor Associated Protein 2, Chain A"/>
    <property type="match status" value="1"/>
</dbReference>
<dbReference type="PROSITE" id="PS50144">
    <property type="entry name" value="MATH"/>
    <property type="match status" value="1"/>
</dbReference>
<evidence type="ECO:0000313" key="1">
    <source>
        <dbReference type="Proteomes" id="UP000095280"/>
    </source>
</evidence>
<protein>
    <submittedName>
        <fullName evidence="2">BTB domain-containing protein</fullName>
    </submittedName>
</protein>
<dbReference type="PROSITE" id="PS50097">
    <property type="entry name" value="BTB"/>
    <property type="match status" value="1"/>
</dbReference>